<comment type="caution">
    <text evidence="9">The sequence shown here is derived from an EMBL/GenBank/DDBJ whole genome shotgun (WGS) entry which is preliminary data.</text>
</comment>
<feature type="compositionally biased region" description="Low complexity" evidence="7">
    <location>
        <begin position="68"/>
        <end position="88"/>
    </location>
</feature>
<keyword evidence="5 8" id="KW-1133">Transmembrane helix</keyword>
<reference evidence="9 10" key="1">
    <citation type="submission" date="2016-12" db="EMBL/GenBank/DDBJ databases">
        <title>The new phylogeny of genus Mycobacterium.</title>
        <authorList>
            <person name="Tortoli E."/>
            <person name="Trovato A."/>
            <person name="Cirillo D.M."/>
        </authorList>
    </citation>
    <scope>NUCLEOTIDE SEQUENCE [LARGE SCALE GENOMIC DNA]</scope>
    <source>
        <strain evidence="9 10">CCUG 66554</strain>
    </source>
</reference>
<name>A0A1S4VPA6_9MYCO</name>
<evidence type="ECO:0000256" key="3">
    <source>
        <dbReference type="ARBA" id="ARBA00022475"/>
    </source>
</evidence>
<evidence type="ECO:0008006" key="11">
    <source>
        <dbReference type="Google" id="ProtNLM"/>
    </source>
</evidence>
<sequence>MTDPAWQEYPQEPWPPGEAVPYPEDPKPPKWPWIVAGVSVLAVLAIALASIWVITRRTEIAAPTTVTVTPSTTWTGPNDVPLPSITTTEPPPPSPPPPNPSTGMETTPTTTEAPPVPTTTEAPKPVPTTGQGPGGSGNGGKSVTYSVGGQGGGVNVAYMTDNDYVRVSNISQPWAVSVTVTRRDVPLTMNVTMVGEGTISCSISVDGVTVAQSSTDVFAVVCQAPMPG</sequence>
<organism evidence="9 10">
    <name type="scientific">Mycobacteroides saopaulense</name>
    <dbReference type="NCBI Taxonomy" id="1578165"/>
    <lineage>
        <taxon>Bacteria</taxon>
        <taxon>Bacillati</taxon>
        <taxon>Actinomycetota</taxon>
        <taxon>Actinomycetes</taxon>
        <taxon>Mycobacteriales</taxon>
        <taxon>Mycobacteriaceae</taxon>
        <taxon>Mycobacteroides</taxon>
    </lineage>
</organism>
<dbReference type="Proteomes" id="UP000192434">
    <property type="component" value="Unassembled WGS sequence"/>
</dbReference>
<keyword evidence="3" id="KW-1003">Cell membrane</keyword>
<keyword evidence="4 8" id="KW-0812">Transmembrane</keyword>
<comment type="similarity">
    <text evidence="2">Belongs to the MmpS family.</text>
</comment>
<dbReference type="RefSeq" id="WP_083017416.1">
    <property type="nucleotide sequence ID" value="NZ_CP010271.1"/>
</dbReference>
<proteinExistence type="inferred from homology"/>
<feature type="compositionally biased region" description="Pro residues" evidence="7">
    <location>
        <begin position="89"/>
        <end position="100"/>
    </location>
</feature>
<dbReference type="AlphaFoldDB" id="A0A1S4VPA6"/>
<protein>
    <recommendedName>
        <fullName evidence="11">Mycobacterium membrane protein</fullName>
    </recommendedName>
</protein>
<dbReference type="OrthoDB" id="4764789at2"/>
<dbReference type="InterPro" id="IPR008693">
    <property type="entry name" value="MmpS"/>
</dbReference>
<evidence type="ECO:0000256" key="2">
    <source>
        <dbReference type="ARBA" id="ARBA00007531"/>
    </source>
</evidence>
<gene>
    <name evidence="9" type="ORF">BST43_16130</name>
</gene>
<accession>A0A1S4VPA6</accession>
<evidence type="ECO:0000256" key="8">
    <source>
        <dbReference type="SAM" id="Phobius"/>
    </source>
</evidence>
<feature type="transmembrane region" description="Helical" evidence="8">
    <location>
        <begin position="31"/>
        <end position="54"/>
    </location>
</feature>
<feature type="region of interest" description="Disordered" evidence="7">
    <location>
        <begin position="68"/>
        <end position="146"/>
    </location>
</feature>
<feature type="region of interest" description="Disordered" evidence="7">
    <location>
        <begin position="1"/>
        <end position="23"/>
    </location>
</feature>
<evidence type="ECO:0000256" key="6">
    <source>
        <dbReference type="ARBA" id="ARBA00023136"/>
    </source>
</evidence>
<dbReference type="Pfam" id="PF05423">
    <property type="entry name" value="Mycobact_memb"/>
    <property type="match status" value="1"/>
</dbReference>
<evidence type="ECO:0000313" key="9">
    <source>
        <dbReference type="EMBL" id="ORB54564.1"/>
    </source>
</evidence>
<feature type="compositionally biased region" description="Low complexity" evidence="7">
    <location>
        <begin position="106"/>
        <end position="130"/>
    </location>
</feature>
<evidence type="ECO:0000256" key="4">
    <source>
        <dbReference type="ARBA" id="ARBA00022692"/>
    </source>
</evidence>
<evidence type="ECO:0000256" key="7">
    <source>
        <dbReference type="SAM" id="MobiDB-lite"/>
    </source>
</evidence>
<feature type="compositionally biased region" description="Gly residues" evidence="7">
    <location>
        <begin position="131"/>
        <end position="140"/>
    </location>
</feature>
<evidence type="ECO:0000256" key="1">
    <source>
        <dbReference type="ARBA" id="ARBA00004236"/>
    </source>
</evidence>
<dbReference type="InterPro" id="IPR038468">
    <property type="entry name" value="MmpS_C"/>
</dbReference>
<comment type="subcellular location">
    <subcellularLocation>
        <location evidence="1">Cell membrane</location>
    </subcellularLocation>
</comment>
<dbReference type="GO" id="GO:0005886">
    <property type="term" value="C:plasma membrane"/>
    <property type="evidence" value="ECO:0007669"/>
    <property type="project" value="UniProtKB-SubCell"/>
</dbReference>
<keyword evidence="6 8" id="KW-0472">Membrane</keyword>
<dbReference type="KEGG" id="msao:MYCSP_02170"/>
<dbReference type="Gene3D" id="2.60.40.2880">
    <property type="entry name" value="MmpS1-5, C-terminal soluble domain"/>
    <property type="match status" value="1"/>
</dbReference>
<evidence type="ECO:0000256" key="5">
    <source>
        <dbReference type="ARBA" id="ARBA00022989"/>
    </source>
</evidence>
<dbReference type="EMBL" id="MVII01000020">
    <property type="protein sequence ID" value="ORB54564.1"/>
    <property type="molecule type" value="Genomic_DNA"/>
</dbReference>
<evidence type="ECO:0000313" key="10">
    <source>
        <dbReference type="Proteomes" id="UP000192434"/>
    </source>
</evidence>